<dbReference type="InterPro" id="IPR003362">
    <property type="entry name" value="Bact_transf"/>
</dbReference>
<protein>
    <submittedName>
        <fullName evidence="11">Exopolysaccharide production protein exoY</fullName>
        <ecNumber evidence="11">6.3.5.5</ecNumber>
    </submittedName>
</protein>
<dbReference type="GO" id="GO:0016780">
    <property type="term" value="F:phosphotransferase activity, for other substituted phosphate groups"/>
    <property type="evidence" value="ECO:0007669"/>
    <property type="project" value="TreeGrafter"/>
</dbReference>
<evidence type="ECO:0000256" key="1">
    <source>
        <dbReference type="ARBA" id="ARBA00004236"/>
    </source>
</evidence>
<sequence length="209" mass="23130">MQPHAARVPLSKRLLDKAVAGFALLMLLPLMLIVAVLVLLVDGGPAIFGHERVGINGRRFRCYKFRSMVRDADAQLARILASDPAARAEWETTRKLTVDPRVSRLGLFLRRTSLDELPQLWNVLRGDMSLVGPRPVTADEAVRYGDHFATYSAVRPGITGAWQVSGRNEISYPERVDLDVHYVTNWSLACDLGILLKTVNVVLTGRGAS</sequence>
<comment type="subcellular location">
    <subcellularLocation>
        <location evidence="1">Cell membrane</location>
    </subcellularLocation>
</comment>
<comment type="caution">
    <text evidence="11">The sequence shown here is derived from an EMBL/GenBank/DDBJ whole genome shotgun (WGS) entry which is preliminary data.</text>
</comment>
<keyword evidence="7 9" id="KW-0472">Membrane</keyword>
<accession>A0A921NUK5</accession>
<dbReference type="EC" id="6.3.5.5" evidence="11"/>
<keyword evidence="8" id="KW-0270">Exopolysaccharide synthesis</keyword>
<evidence type="ECO:0000256" key="6">
    <source>
        <dbReference type="ARBA" id="ARBA00022989"/>
    </source>
</evidence>
<dbReference type="Proteomes" id="UP000698242">
    <property type="component" value="Unassembled WGS sequence"/>
</dbReference>
<dbReference type="AlphaFoldDB" id="A0A921NUK5"/>
<gene>
    <name evidence="11" type="primary">exoY</name>
    <name evidence="11" type="ORF">PMES_00736</name>
</gene>
<keyword evidence="3" id="KW-1003">Cell membrane</keyword>
<keyword evidence="5 9" id="KW-0812">Transmembrane</keyword>
<reference evidence="11" key="1">
    <citation type="submission" date="2013-03" db="EMBL/GenBank/DDBJ databases">
        <title>Genome Sequence of the Profundibacterium mesophilum strain KAUST100406-0324T from Red Sea, a novel genus in the family Rhodobacteraceae.</title>
        <authorList>
            <person name="Essack M."/>
            <person name="Alam I."/>
            <person name="Lafi F."/>
            <person name="Alawi W."/>
            <person name="Kamanu F."/>
            <person name="Al-Suwailem A."/>
            <person name="Lee O.O."/>
            <person name="Xu Y."/>
            <person name="Bajic V."/>
            <person name="Qian P.-Y."/>
            <person name="Archer J."/>
        </authorList>
    </citation>
    <scope>NUCLEOTIDE SEQUENCE</scope>
    <source>
        <strain evidence="11">KAUST100406-0324</strain>
    </source>
</reference>
<keyword evidence="12" id="KW-1185">Reference proteome</keyword>
<evidence type="ECO:0000256" key="4">
    <source>
        <dbReference type="ARBA" id="ARBA00022679"/>
    </source>
</evidence>
<evidence type="ECO:0000313" key="11">
    <source>
        <dbReference type="EMBL" id="KAF0676939.1"/>
    </source>
</evidence>
<dbReference type="GO" id="GO:0005886">
    <property type="term" value="C:plasma membrane"/>
    <property type="evidence" value="ECO:0007669"/>
    <property type="project" value="UniProtKB-SubCell"/>
</dbReference>
<organism evidence="11 12">
    <name type="scientific">Profundibacterium mesophilum KAUST100406-0324</name>
    <dbReference type="NCBI Taxonomy" id="1037889"/>
    <lineage>
        <taxon>Bacteria</taxon>
        <taxon>Pseudomonadati</taxon>
        <taxon>Pseudomonadota</taxon>
        <taxon>Alphaproteobacteria</taxon>
        <taxon>Rhodobacterales</taxon>
        <taxon>Roseobacteraceae</taxon>
        <taxon>Profundibacterium</taxon>
    </lineage>
</organism>
<dbReference type="Pfam" id="PF02397">
    <property type="entry name" value="Bac_transf"/>
    <property type="match status" value="1"/>
</dbReference>
<evidence type="ECO:0000256" key="9">
    <source>
        <dbReference type="SAM" id="Phobius"/>
    </source>
</evidence>
<name>A0A921NUK5_9RHOB</name>
<dbReference type="PANTHER" id="PTHR30576">
    <property type="entry name" value="COLANIC BIOSYNTHESIS UDP-GLUCOSE LIPID CARRIER TRANSFERASE"/>
    <property type="match status" value="1"/>
</dbReference>
<evidence type="ECO:0000256" key="8">
    <source>
        <dbReference type="ARBA" id="ARBA00023169"/>
    </source>
</evidence>
<proteinExistence type="inferred from homology"/>
<keyword evidence="11" id="KW-0436">Ligase</keyword>
<feature type="domain" description="Bacterial sugar transferase" evidence="10">
    <location>
        <begin position="12"/>
        <end position="203"/>
    </location>
</feature>
<evidence type="ECO:0000256" key="2">
    <source>
        <dbReference type="ARBA" id="ARBA00006464"/>
    </source>
</evidence>
<dbReference type="EMBL" id="APKE01000010">
    <property type="protein sequence ID" value="KAF0676939.1"/>
    <property type="molecule type" value="Genomic_DNA"/>
</dbReference>
<keyword evidence="4" id="KW-0808">Transferase</keyword>
<dbReference type="GO" id="GO:0004088">
    <property type="term" value="F:carbamoyl-phosphate synthase (glutamine-hydrolyzing) activity"/>
    <property type="evidence" value="ECO:0007669"/>
    <property type="project" value="UniProtKB-EC"/>
</dbReference>
<evidence type="ECO:0000313" key="12">
    <source>
        <dbReference type="Proteomes" id="UP000698242"/>
    </source>
</evidence>
<feature type="transmembrane region" description="Helical" evidence="9">
    <location>
        <begin position="20"/>
        <end position="41"/>
    </location>
</feature>
<evidence type="ECO:0000256" key="3">
    <source>
        <dbReference type="ARBA" id="ARBA00022475"/>
    </source>
</evidence>
<comment type="similarity">
    <text evidence="2">Belongs to the bacterial sugar transferase family.</text>
</comment>
<dbReference type="GO" id="GO:0000271">
    <property type="term" value="P:polysaccharide biosynthetic process"/>
    <property type="evidence" value="ECO:0007669"/>
    <property type="project" value="UniProtKB-KW"/>
</dbReference>
<evidence type="ECO:0000259" key="10">
    <source>
        <dbReference type="Pfam" id="PF02397"/>
    </source>
</evidence>
<evidence type="ECO:0000256" key="7">
    <source>
        <dbReference type="ARBA" id="ARBA00023136"/>
    </source>
</evidence>
<evidence type="ECO:0000256" key="5">
    <source>
        <dbReference type="ARBA" id="ARBA00022692"/>
    </source>
</evidence>
<dbReference type="PANTHER" id="PTHR30576:SF4">
    <property type="entry name" value="UNDECAPRENYL-PHOSPHATE GALACTOSE PHOSPHOTRANSFERASE"/>
    <property type="match status" value="1"/>
</dbReference>
<keyword evidence="6 9" id="KW-1133">Transmembrane helix</keyword>